<comment type="similarity">
    <text evidence="1">Belongs to the tannase family.</text>
</comment>
<dbReference type="EMBL" id="QQAV01000003">
    <property type="protein sequence ID" value="RDI26174.1"/>
    <property type="molecule type" value="Genomic_DNA"/>
</dbReference>
<keyword evidence="4 8" id="KW-0732">Signal</keyword>
<evidence type="ECO:0000256" key="5">
    <source>
        <dbReference type="ARBA" id="ARBA00022801"/>
    </source>
</evidence>
<dbReference type="AlphaFoldDB" id="A0A370FHF9"/>
<comment type="caution">
    <text evidence="9">The sequence shown here is derived from an EMBL/GenBank/DDBJ whole genome shotgun (WGS) entry which is preliminary data.</text>
</comment>
<dbReference type="InterPro" id="IPR011118">
    <property type="entry name" value="Tannase/feruloyl_esterase"/>
</dbReference>
<dbReference type="PANTHER" id="PTHR33938">
    <property type="entry name" value="FERULOYL ESTERASE B-RELATED"/>
    <property type="match status" value="1"/>
</dbReference>
<name>A0A370FHF9_9BURK</name>
<evidence type="ECO:0000256" key="8">
    <source>
        <dbReference type="SAM" id="SignalP"/>
    </source>
</evidence>
<dbReference type="Gene3D" id="3.40.50.1820">
    <property type="entry name" value="alpha/beta hydrolase"/>
    <property type="match status" value="1"/>
</dbReference>
<evidence type="ECO:0000256" key="4">
    <source>
        <dbReference type="ARBA" id="ARBA00022729"/>
    </source>
</evidence>
<keyword evidence="5" id="KW-0378">Hydrolase</keyword>
<dbReference type="Pfam" id="PF07519">
    <property type="entry name" value="Tannase"/>
    <property type="match status" value="1"/>
</dbReference>
<dbReference type="RefSeq" id="WP_114802744.1">
    <property type="nucleotide sequence ID" value="NZ_QQAV01000003.1"/>
</dbReference>
<dbReference type="PANTHER" id="PTHR33938:SF15">
    <property type="entry name" value="FERULOYL ESTERASE B-RELATED"/>
    <property type="match status" value="1"/>
</dbReference>
<dbReference type="OrthoDB" id="7062032at2"/>
<feature type="signal peptide" evidence="8">
    <location>
        <begin position="1"/>
        <end position="31"/>
    </location>
</feature>
<sequence>MSLATLGRLTLPLAAAALAAACGGGGSSSLAFVPSTAAPAPAPATPPAAGPATPSDPALPQLTAAVGAALQGDCTSLSSFSFANTTITSVTTAAAGTLKVAGKDIPAHCVVTGKMFERVSPVDGQTYSVGFQMRLPLAWNGRYLYQGNGGTDGVVSNATGAVGSGGPLTNALYNGFAVISSDAGHSSAQNPLFGLDPEARIDYGYGAVRKLTPMAKALIKAAYGKGPDRSYVGGSSNGGRHAMVTASRLPAEYDGVLANSPGFSLPKAAAAQLYSAQQFRKVATDETDLSTGFTLTERKLVAQKINDRCDALDGVKDGLVQDVEACRAAFNLFRDVPTCVGARDGTCLTGAQKSAIDAMYYGPVNSRGEQLYATQPYDPGLVGSSWASWKFTSSVGAARDPVAVGIIFQVPPDASIVNNSRAFAFNYNFDLDFPKLFATSTLYTENAWSFMTPPNPTKLDTLRDRGAKMIVVQGVSDGVFSIDDTKRWYDELNAENKGKAARFVRFFRVPGMNHSSGGVSTDQYDALDALVKWVEQGVVPDRIVATARGTGNAGGVNSELPSDWAADRTRPLCPYPLVARYNGSGDSEKAENFSCK</sequence>
<keyword evidence="3" id="KW-0479">Metal-binding</keyword>
<evidence type="ECO:0000313" key="10">
    <source>
        <dbReference type="Proteomes" id="UP000255265"/>
    </source>
</evidence>
<reference evidence="9 10" key="1">
    <citation type="submission" date="2018-07" db="EMBL/GenBank/DDBJ databases">
        <title>Genomic Encyclopedia of Type Strains, Phase IV (KMG-IV): sequencing the most valuable type-strain genomes for metagenomic binning, comparative biology and taxonomic classification.</title>
        <authorList>
            <person name="Goeker M."/>
        </authorList>
    </citation>
    <scope>NUCLEOTIDE SEQUENCE [LARGE SCALE GENOMIC DNA]</scope>
    <source>
        <strain evidence="9 10">DSM 21352</strain>
    </source>
</reference>
<proteinExistence type="inferred from homology"/>
<protein>
    <submittedName>
        <fullName evidence="9">Feruloyl esterase</fullName>
    </submittedName>
</protein>
<evidence type="ECO:0000256" key="2">
    <source>
        <dbReference type="ARBA" id="ARBA00022487"/>
    </source>
</evidence>
<dbReference type="Proteomes" id="UP000255265">
    <property type="component" value="Unassembled WGS sequence"/>
</dbReference>
<evidence type="ECO:0000313" key="9">
    <source>
        <dbReference type="EMBL" id="RDI26174.1"/>
    </source>
</evidence>
<evidence type="ECO:0000256" key="7">
    <source>
        <dbReference type="ARBA" id="ARBA00023157"/>
    </source>
</evidence>
<accession>A0A370FHF9</accession>
<keyword evidence="7" id="KW-1015">Disulfide bond</keyword>
<gene>
    <name evidence="9" type="ORF">DFR41_103331</name>
</gene>
<organism evidence="9 10">
    <name type="scientific">Pseudacidovorax intermedius</name>
    <dbReference type="NCBI Taxonomy" id="433924"/>
    <lineage>
        <taxon>Bacteria</taxon>
        <taxon>Pseudomonadati</taxon>
        <taxon>Pseudomonadota</taxon>
        <taxon>Betaproteobacteria</taxon>
        <taxon>Burkholderiales</taxon>
        <taxon>Comamonadaceae</taxon>
        <taxon>Pseudacidovorax</taxon>
    </lineage>
</organism>
<feature type="chain" id="PRO_5016818505" evidence="8">
    <location>
        <begin position="32"/>
        <end position="596"/>
    </location>
</feature>
<evidence type="ECO:0000256" key="1">
    <source>
        <dbReference type="ARBA" id="ARBA00006249"/>
    </source>
</evidence>
<keyword evidence="2" id="KW-0719">Serine esterase</keyword>
<keyword evidence="10" id="KW-1185">Reference proteome</keyword>
<dbReference type="GO" id="GO:0046872">
    <property type="term" value="F:metal ion binding"/>
    <property type="evidence" value="ECO:0007669"/>
    <property type="project" value="UniProtKB-KW"/>
</dbReference>
<keyword evidence="6" id="KW-0106">Calcium</keyword>
<dbReference type="SUPFAM" id="SSF53474">
    <property type="entry name" value="alpha/beta-Hydrolases"/>
    <property type="match status" value="1"/>
</dbReference>
<evidence type="ECO:0000256" key="3">
    <source>
        <dbReference type="ARBA" id="ARBA00022723"/>
    </source>
</evidence>
<dbReference type="InterPro" id="IPR029058">
    <property type="entry name" value="AB_hydrolase_fold"/>
</dbReference>
<dbReference type="GO" id="GO:0052689">
    <property type="term" value="F:carboxylic ester hydrolase activity"/>
    <property type="evidence" value="ECO:0007669"/>
    <property type="project" value="UniProtKB-KW"/>
</dbReference>
<evidence type="ECO:0000256" key="6">
    <source>
        <dbReference type="ARBA" id="ARBA00022837"/>
    </source>
</evidence>